<evidence type="ECO:0000313" key="4">
    <source>
        <dbReference type="Proteomes" id="UP000829196"/>
    </source>
</evidence>
<evidence type="ECO:0000313" key="3">
    <source>
        <dbReference type="EMBL" id="KAI0494876.1"/>
    </source>
</evidence>
<sequence>MPSHSHNKLQPNSVSCTFLGYADNYKGYRCLNNINKTIIISRNVKFVETSFPFKLQYLPPPTTSPALPASMLISLTAPAKPRATTVSHITKPTTHIVTSSPPVVPTPQPPPSAPTSVSPPQILARHPMTTRSQQALSSQFVDSTYSTTSLPLQTQQATLSPTNHLNGDKPWPPSSSLYRSKAHGHTDANFTRTTRSPVLRLVSWHLAISKSSAIIMSRHSVQ</sequence>
<keyword evidence="4" id="KW-1185">Reference proteome</keyword>
<feature type="compositionally biased region" description="Pro residues" evidence="1">
    <location>
        <begin position="102"/>
        <end position="113"/>
    </location>
</feature>
<evidence type="ECO:0000259" key="2">
    <source>
        <dbReference type="Pfam" id="PF25597"/>
    </source>
</evidence>
<reference evidence="3" key="1">
    <citation type="journal article" date="2022" name="Front. Genet.">
        <title>Chromosome-Scale Assembly of the Dendrobium nobile Genome Provides Insights Into the Molecular Mechanism of the Biosynthesis of the Medicinal Active Ingredient of Dendrobium.</title>
        <authorList>
            <person name="Xu Q."/>
            <person name="Niu S.-C."/>
            <person name="Li K.-L."/>
            <person name="Zheng P.-J."/>
            <person name="Zhang X.-J."/>
            <person name="Jia Y."/>
            <person name="Liu Y."/>
            <person name="Niu Y.-X."/>
            <person name="Yu L.-H."/>
            <person name="Chen D.-F."/>
            <person name="Zhang G.-Q."/>
        </authorList>
    </citation>
    <scope>NUCLEOTIDE SEQUENCE</scope>
    <source>
        <tissue evidence="3">Leaf</tissue>
    </source>
</reference>
<dbReference type="Proteomes" id="UP000829196">
    <property type="component" value="Unassembled WGS sequence"/>
</dbReference>
<feature type="region of interest" description="Disordered" evidence="1">
    <location>
        <begin position="95"/>
        <end position="119"/>
    </location>
</feature>
<feature type="region of interest" description="Disordered" evidence="1">
    <location>
        <begin position="157"/>
        <end position="189"/>
    </location>
</feature>
<organism evidence="3 4">
    <name type="scientific">Dendrobium nobile</name>
    <name type="common">Orchid</name>
    <dbReference type="NCBI Taxonomy" id="94219"/>
    <lineage>
        <taxon>Eukaryota</taxon>
        <taxon>Viridiplantae</taxon>
        <taxon>Streptophyta</taxon>
        <taxon>Embryophyta</taxon>
        <taxon>Tracheophyta</taxon>
        <taxon>Spermatophyta</taxon>
        <taxon>Magnoliopsida</taxon>
        <taxon>Liliopsida</taxon>
        <taxon>Asparagales</taxon>
        <taxon>Orchidaceae</taxon>
        <taxon>Epidendroideae</taxon>
        <taxon>Malaxideae</taxon>
        <taxon>Dendrobiinae</taxon>
        <taxon>Dendrobium</taxon>
    </lineage>
</organism>
<gene>
    <name evidence="3" type="ORF">KFK09_025022</name>
</gene>
<accession>A0A8T3AE92</accession>
<evidence type="ECO:0000256" key="1">
    <source>
        <dbReference type="SAM" id="MobiDB-lite"/>
    </source>
</evidence>
<dbReference type="Pfam" id="PF25597">
    <property type="entry name" value="SH3_retrovirus"/>
    <property type="match status" value="1"/>
</dbReference>
<name>A0A8T3AE92_DENNO</name>
<feature type="domain" description="Retroviral polymerase SH3-like" evidence="2">
    <location>
        <begin position="2"/>
        <end position="55"/>
    </location>
</feature>
<dbReference type="EMBL" id="JAGYWB010000017">
    <property type="protein sequence ID" value="KAI0494876.1"/>
    <property type="molecule type" value="Genomic_DNA"/>
</dbReference>
<dbReference type="AlphaFoldDB" id="A0A8T3AE92"/>
<dbReference type="OrthoDB" id="1436950at2759"/>
<protein>
    <recommendedName>
        <fullName evidence="2">Retroviral polymerase SH3-like domain-containing protein</fullName>
    </recommendedName>
</protein>
<proteinExistence type="predicted"/>
<comment type="caution">
    <text evidence="3">The sequence shown here is derived from an EMBL/GenBank/DDBJ whole genome shotgun (WGS) entry which is preliminary data.</text>
</comment>
<dbReference type="InterPro" id="IPR057670">
    <property type="entry name" value="SH3_retrovirus"/>
</dbReference>